<dbReference type="SUPFAM" id="SSF57716">
    <property type="entry name" value="Glucocorticoid receptor-like (DNA-binding domain)"/>
    <property type="match status" value="1"/>
</dbReference>
<reference evidence="6" key="1">
    <citation type="journal article" date="2014" name="Int. J. Syst. Evol. Microbiol.">
        <title>Complete genome sequence of Corynebacterium casei LMG S-19264T (=DSM 44701T), isolated from a smear-ripened cheese.</title>
        <authorList>
            <consortium name="US DOE Joint Genome Institute (JGI-PGF)"/>
            <person name="Walter F."/>
            <person name="Albersmeier A."/>
            <person name="Kalinowski J."/>
            <person name="Ruckert C."/>
        </authorList>
    </citation>
    <scope>NUCLEOTIDE SEQUENCE</scope>
    <source>
        <strain evidence="6">KCTC 32182</strain>
    </source>
</reference>
<evidence type="ECO:0000256" key="4">
    <source>
        <dbReference type="PROSITE-ProRule" id="PRU00510"/>
    </source>
</evidence>
<protein>
    <submittedName>
        <fullName evidence="6">Repressor PtrB</fullName>
    </submittedName>
</protein>
<organism evidence="6 7">
    <name type="scientific">Paludibacterium paludis</name>
    <dbReference type="NCBI Taxonomy" id="1225769"/>
    <lineage>
        <taxon>Bacteria</taxon>
        <taxon>Pseudomonadati</taxon>
        <taxon>Pseudomonadota</taxon>
        <taxon>Betaproteobacteria</taxon>
        <taxon>Neisseriales</taxon>
        <taxon>Chromobacteriaceae</taxon>
        <taxon>Paludibacterium</taxon>
    </lineage>
</organism>
<dbReference type="EMBL" id="BMYX01000001">
    <property type="protein sequence ID" value="GGY03835.1"/>
    <property type="molecule type" value="Genomic_DNA"/>
</dbReference>
<dbReference type="NCBIfam" id="TIGR02419">
    <property type="entry name" value="C4_traR_proteo"/>
    <property type="match status" value="1"/>
</dbReference>
<dbReference type="RefSeq" id="WP_189530349.1">
    <property type="nucleotide sequence ID" value="NZ_BMYX01000001.1"/>
</dbReference>
<sequence>MTDIFDRAQELEQRQRDAALAAQAARSHRGISLSHCKDCGEAIPEARRVAVPGCSRCFDCQTIAE</sequence>
<feature type="domain" description="Zinc finger DksA/TraR C4-type" evidence="5">
    <location>
        <begin position="33"/>
        <end position="65"/>
    </location>
</feature>
<reference evidence="6" key="2">
    <citation type="submission" date="2020-09" db="EMBL/GenBank/DDBJ databases">
        <authorList>
            <person name="Sun Q."/>
            <person name="Kim S."/>
        </authorList>
    </citation>
    <scope>NUCLEOTIDE SEQUENCE</scope>
    <source>
        <strain evidence="6">KCTC 32182</strain>
    </source>
</reference>
<dbReference type="PANTHER" id="PTHR38777">
    <property type="entry name" value="FELS-2 PROPHAGE PROTEIN"/>
    <property type="match status" value="1"/>
</dbReference>
<gene>
    <name evidence="6" type="primary">ptrB</name>
    <name evidence="6" type="ORF">GCM10011289_02720</name>
</gene>
<proteinExistence type="predicted"/>
<dbReference type="GO" id="GO:1900378">
    <property type="term" value="P:positive regulation of secondary metabolite biosynthetic process"/>
    <property type="evidence" value="ECO:0007669"/>
    <property type="project" value="TreeGrafter"/>
</dbReference>
<evidence type="ECO:0000256" key="3">
    <source>
        <dbReference type="ARBA" id="ARBA00022833"/>
    </source>
</evidence>
<feature type="zinc finger region" description="dksA C4-type" evidence="4">
    <location>
        <begin position="36"/>
        <end position="60"/>
    </location>
</feature>
<dbReference type="InterPro" id="IPR012783">
    <property type="entry name" value="Znf_C4_TraR"/>
</dbReference>
<dbReference type="Proteomes" id="UP000645257">
    <property type="component" value="Unassembled WGS sequence"/>
</dbReference>
<evidence type="ECO:0000313" key="6">
    <source>
        <dbReference type="EMBL" id="GGY03835.1"/>
    </source>
</evidence>
<evidence type="ECO:0000256" key="1">
    <source>
        <dbReference type="ARBA" id="ARBA00022723"/>
    </source>
</evidence>
<dbReference type="AlphaFoldDB" id="A0A918U7M5"/>
<keyword evidence="1" id="KW-0479">Metal-binding</keyword>
<accession>A0A918U7M5</accession>
<dbReference type="GO" id="GO:0008270">
    <property type="term" value="F:zinc ion binding"/>
    <property type="evidence" value="ECO:0007669"/>
    <property type="project" value="UniProtKB-KW"/>
</dbReference>
<dbReference type="Gene3D" id="1.20.120.910">
    <property type="entry name" value="DksA, coiled-coil domain"/>
    <property type="match status" value="1"/>
</dbReference>
<dbReference type="PANTHER" id="PTHR38777:SF1">
    <property type="entry name" value="DNAK SUPPRESSOR PROTEIN"/>
    <property type="match status" value="1"/>
</dbReference>
<dbReference type="PROSITE" id="PS51128">
    <property type="entry name" value="ZF_DKSA_2"/>
    <property type="match status" value="1"/>
</dbReference>
<keyword evidence="3" id="KW-0862">Zinc</keyword>
<name>A0A918U7M5_9NEIS</name>
<comment type="caution">
    <text evidence="6">The sequence shown here is derived from an EMBL/GenBank/DDBJ whole genome shotgun (WGS) entry which is preliminary data.</text>
</comment>
<keyword evidence="7" id="KW-1185">Reference proteome</keyword>
<dbReference type="Pfam" id="PF01258">
    <property type="entry name" value="zf-dskA_traR"/>
    <property type="match status" value="1"/>
</dbReference>
<evidence type="ECO:0000256" key="2">
    <source>
        <dbReference type="ARBA" id="ARBA00022771"/>
    </source>
</evidence>
<dbReference type="InterPro" id="IPR000962">
    <property type="entry name" value="Znf_DskA_TraR"/>
</dbReference>
<keyword evidence="2" id="KW-0863">Zinc-finger</keyword>
<evidence type="ECO:0000259" key="5">
    <source>
        <dbReference type="Pfam" id="PF01258"/>
    </source>
</evidence>
<evidence type="ECO:0000313" key="7">
    <source>
        <dbReference type="Proteomes" id="UP000645257"/>
    </source>
</evidence>